<gene>
    <name evidence="1" type="ORF">BKG89_04650</name>
</gene>
<sequence>MITDTTEEVNYYFDHYSNKWDGKFLKNIMTNAINTLLEQGKFLALQKTTPKITVIIKTKEK</sequence>
<proteinExistence type="predicted"/>
<dbReference type="EMBL" id="MLAA01000018">
    <property type="protein sequence ID" value="OOF70001.1"/>
    <property type="molecule type" value="Genomic_DNA"/>
</dbReference>
<evidence type="ECO:0000313" key="1">
    <source>
        <dbReference type="EMBL" id="OOF70001.1"/>
    </source>
</evidence>
<protein>
    <submittedName>
        <fullName evidence="1">Uncharacterized protein</fullName>
    </submittedName>
</protein>
<name>A0ABX3L1H9_9PAST</name>
<accession>A0ABX3L1H9</accession>
<evidence type="ECO:0000313" key="2">
    <source>
        <dbReference type="Proteomes" id="UP000188820"/>
    </source>
</evidence>
<organism evidence="1 2">
    <name type="scientific">Rodentibacter caecimuris</name>
    <dbReference type="NCBI Taxonomy" id="1796644"/>
    <lineage>
        <taxon>Bacteria</taxon>
        <taxon>Pseudomonadati</taxon>
        <taxon>Pseudomonadota</taxon>
        <taxon>Gammaproteobacteria</taxon>
        <taxon>Pasteurellales</taxon>
        <taxon>Pasteurellaceae</taxon>
        <taxon>Rodentibacter</taxon>
    </lineage>
</organism>
<comment type="caution">
    <text evidence="1">The sequence shown here is derived from an EMBL/GenBank/DDBJ whole genome shotgun (WGS) entry which is preliminary data.</text>
</comment>
<keyword evidence="2" id="KW-1185">Reference proteome</keyword>
<dbReference type="Proteomes" id="UP000188820">
    <property type="component" value="Unassembled WGS sequence"/>
</dbReference>
<reference evidence="1 2" key="1">
    <citation type="submission" date="2016-10" db="EMBL/GenBank/DDBJ databases">
        <title>Rodentibacter gen. nov. and new species.</title>
        <authorList>
            <person name="Christensen H."/>
        </authorList>
    </citation>
    <scope>NUCLEOTIDE SEQUENCE [LARGE SCALE GENOMIC DNA]</scope>
    <source>
        <strain evidence="1 2">1998236014</strain>
    </source>
</reference>